<dbReference type="Proteomes" id="UP000663887">
    <property type="component" value="Unassembled WGS sequence"/>
</dbReference>
<organism evidence="2 3">
    <name type="scientific">Rotaria magnacalcarata</name>
    <dbReference type="NCBI Taxonomy" id="392030"/>
    <lineage>
        <taxon>Eukaryota</taxon>
        <taxon>Metazoa</taxon>
        <taxon>Spiralia</taxon>
        <taxon>Gnathifera</taxon>
        <taxon>Rotifera</taxon>
        <taxon>Eurotatoria</taxon>
        <taxon>Bdelloidea</taxon>
        <taxon>Philodinida</taxon>
        <taxon>Philodinidae</taxon>
        <taxon>Rotaria</taxon>
    </lineage>
</organism>
<evidence type="ECO:0000313" key="3">
    <source>
        <dbReference type="Proteomes" id="UP000663887"/>
    </source>
</evidence>
<protein>
    <submittedName>
        <fullName evidence="2">Uncharacterized protein</fullName>
    </submittedName>
</protein>
<dbReference type="EMBL" id="CAJNRG010008031">
    <property type="protein sequence ID" value="CAF2100807.1"/>
    <property type="molecule type" value="Genomic_DNA"/>
</dbReference>
<reference evidence="2" key="1">
    <citation type="submission" date="2021-02" db="EMBL/GenBank/DDBJ databases">
        <authorList>
            <person name="Nowell W R."/>
        </authorList>
    </citation>
    <scope>NUCLEOTIDE SEQUENCE</scope>
</reference>
<feature type="chain" id="PRO_5032858116" evidence="1">
    <location>
        <begin position="25"/>
        <end position="198"/>
    </location>
</feature>
<accession>A0A816TG24</accession>
<feature type="signal peptide" evidence="1">
    <location>
        <begin position="1"/>
        <end position="24"/>
    </location>
</feature>
<dbReference type="AlphaFoldDB" id="A0A816TG24"/>
<keyword evidence="1" id="KW-0732">Signal</keyword>
<evidence type="ECO:0000313" key="2">
    <source>
        <dbReference type="EMBL" id="CAF2100807.1"/>
    </source>
</evidence>
<sequence>MLPMLLRTVLVCCMIVSFSAKVHQTQPEKGLEVGKLIDVHSAVNLTNERGKNYESLRFQFNSASHINGWWCVRMYEGTTSWQDNYWLNFFLSRVGRNNPNSILSILTIVSKLDVLLDAKTFIGRAPEQVYEFISREVEPALKNFTSVNPLNFNNQYYHLFLSWLEIFLVSQSSCLRSQADSEFHGYALRTSLNHTINR</sequence>
<name>A0A816TG24_9BILA</name>
<evidence type="ECO:0000256" key="1">
    <source>
        <dbReference type="SAM" id="SignalP"/>
    </source>
</evidence>
<proteinExistence type="predicted"/>
<dbReference type="Gene3D" id="1.20.200.10">
    <property type="entry name" value="Fumarase/aspartase (Central domain)"/>
    <property type="match status" value="1"/>
</dbReference>
<gene>
    <name evidence="2" type="ORF">XDN619_LOCUS18646</name>
</gene>
<comment type="caution">
    <text evidence="2">The sequence shown here is derived from an EMBL/GenBank/DDBJ whole genome shotgun (WGS) entry which is preliminary data.</text>
</comment>